<protein>
    <submittedName>
        <fullName evidence="6">Cellulase family glycosylhydrolase</fullName>
    </submittedName>
</protein>
<keyword evidence="2 3" id="KW-0326">Glycosidase</keyword>
<dbReference type="AlphaFoldDB" id="A0A9X2Z1J6"/>
<gene>
    <name evidence="6" type="ORF">H7K45_15570</name>
</gene>
<comment type="caution">
    <text evidence="6">The sequence shown here is derived from an EMBL/GenBank/DDBJ whole genome shotgun (WGS) entry which is preliminary data.</text>
</comment>
<dbReference type="GO" id="GO:0000272">
    <property type="term" value="P:polysaccharide catabolic process"/>
    <property type="evidence" value="ECO:0007669"/>
    <property type="project" value="InterPro"/>
</dbReference>
<reference evidence="6" key="2">
    <citation type="journal article" date="2022" name="BMC Genomics">
        <title>Comparative genome analysis of mycobacteria focusing on tRNA and non-coding RNA.</title>
        <authorList>
            <person name="Behra P.R.K."/>
            <person name="Pettersson B.M.F."/>
            <person name="Ramesh M."/>
            <person name="Das S."/>
            <person name="Dasgupta S."/>
            <person name="Kirsebom L.A."/>
        </authorList>
    </citation>
    <scope>NUCLEOTIDE SEQUENCE</scope>
    <source>
        <strain evidence="6">DSM 44838</strain>
    </source>
</reference>
<evidence type="ECO:0000256" key="3">
    <source>
        <dbReference type="RuleBase" id="RU361153"/>
    </source>
</evidence>
<evidence type="ECO:0000259" key="5">
    <source>
        <dbReference type="Pfam" id="PF00150"/>
    </source>
</evidence>
<dbReference type="RefSeq" id="WP_263996714.1">
    <property type="nucleotide sequence ID" value="NZ_JACKVK010000008.1"/>
</dbReference>
<dbReference type="Gene3D" id="3.20.20.80">
    <property type="entry name" value="Glycosidases"/>
    <property type="match status" value="1"/>
</dbReference>
<feature type="region of interest" description="Disordered" evidence="4">
    <location>
        <begin position="101"/>
        <end position="123"/>
    </location>
</feature>
<dbReference type="Pfam" id="PF00150">
    <property type="entry name" value="Cellulase"/>
    <property type="match status" value="1"/>
</dbReference>
<dbReference type="InterPro" id="IPR017853">
    <property type="entry name" value="GH"/>
</dbReference>
<dbReference type="PANTHER" id="PTHR12631:SF10">
    <property type="entry name" value="BETA-XYLOSIDASE-LIKE PROTEIN-RELATED"/>
    <property type="match status" value="1"/>
</dbReference>
<evidence type="ECO:0000313" key="6">
    <source>
        <dbReference type="EMBL" id="MCV7421968.1"/>
    </source>
</evidence>
<organism evidence="6 7">
    <name type="scientific">Mycobacterium yunnanensis</name>
    <dbReference type="NCBI Taxonomy" id="368477"/>
    <lineage>
        <taxon>Bacteria</taxon>
        <taxon>Bacillati</taxon>
        <taxon>Actinomycetota</taxon>
        <taxon>Actinomycetes</taxon>
        <taxon>Mycobacteriales</taxon>
        <taxon>Mycobacteriaceae</taxon>
        <taxon>Mycobacterium</taxon>
    </lineage>
</organism>
<evidence type="ECO:0000256" key="4">
    <source>
        <dbReference type="SAM" id="MobiDB-lite"/>
    </source>
</evidence>
<accession>A0A9X2Z1J6</accession>
<sequence>MTGLVASAPACGFNPAAEAETSMVPLSEQVVGISTVATMQPGTDIGREVDAIASVGVNAIRVSAKWNLIEPDRGGPLRWGPLDAAVRAAREHGLRLTMTLEGPAPRWAQDPSADPAANGNPPLDANDFGRFAEAVARRYSDATTVWEIWNEPNIPHYLDPPTVATYIPLLQQAFSGIRRAGSVAPVLTGGTSSNLAGTRDIDFIRQLYDGGAQTYFDGIALHPYTFPLPLSFSEGQGSIVDEVRQLMRSRSDDGKKVWITEFGQPTGSTTDSVSEDDQARILSDAIRESREVPWIGGFFIFNTVDLVVEPSDEDVSFGLFRRDYTPKPAVDEVRAVLDE</sequence>
<name>A0A9X2Z1J6_9MYCO</name>
<dbReference type="InterPro" id="IPR051923">
    <property type="entry name" value="Glycosyl_Hydrolase_39"/>
</dbReference>
<evidence type="ECO:0000256" key="1">
    <source>
        <dbReference type="ARBA" id="ARBA00022801"/>
    </source>
</evidence>
<reference evidence="6" key="1">
    <citation type="submission" date="2020-07" db="EMBL/GenBank/DDBJ databases">
        <authorList>
            <person name="Pettersson B.M.F."/>
            <person name="Behra P.R.K."/>
            <person name="Ramesh M."/>
            <person name="Das S."/>
            <person name="Dasgupta S."/>
            <person name="Kirsebom L.A."/>
        </authorList>
    </citation>
    <scope>NUCLEOTIDE SEQUENCE</scope>
    <source>
        <strain evidence="6">DSM 44838</strain>
    </source>
</reference>
<comment type="similarity">
    <text evidence="3">Belongs to the glycosyl hydrolase 5 (cellulase A) family.</text>
</comment>
<keyword evidence="1 3" id="KW-0378">Hydrolase</keyword>
<feature type="domain" description="Glycoside hydrolase family 5" evidence="5">
    <location>
        <begin position="46"/>
        <end position="288"/>
    </location>
</feature>
<dbReference type="InterPro" id="IPR001547">
    <property type="entry name" value="Glyco_hydro_5"/>
</dbReference>
<evidence type="ECO:0000313" key="7">
    <source>
        <dbReference type="Proteomes" id="UP001141629"/>
    </source>
</evidence>
<dbReference type="EMBL" id="JACKVK010000008">
    <property type="protein sequence ID" value="MCV7421968.1"/>
    <property type="molecule type" value="Genomic_DNA"/>
</dbReference>
<dbReference type="PANTHER" id="PTHR12631">
    <property type="entry name" value="ALPHA-L-IDURONIDASE"/>
    <property type="match status" value="1"/>
</dbReference>
<proteinExistence type="inferred from homology"/>
<dbReference type="SUPFAM" id="SSF51445">
    <property type="entry name" value="(Trans)glycosidases"/>
    <property type="match status" value="1"/>
</dbReference>
<dbReference type="GO" id="GO:0004553">
    <property type="term" value="F:hydrolase activity, hydrolyzing O-glycosyl compounds"/>
    <property type="evidence" value="ECO:0007669"/>
    <property type="project" value="InterPro"/>
</dbReference>
<dbReference type="Proteomes" id="UP001141629">
    <property type="component" value="Unassembled WGS sequence"/>
</dbReference>
<keyword evidence="7" id="KW-1185">Reference proteome</keyword>
<evidence type="ECO:0000256" key="2">
    <source>
        <dbReference type="ARBA" id="ARBA00023295"/>
    </source>
</evidence>